<dbReference type="OMA" id="ILPWCRR"/>
<feature type="transmembrane region" description="Helical" evidence="2">
    <location>
        <begin position="20"/>
        <end position="40"/>
    </location>
</feature>
<gene>
    <name evidence="3" type="ORF">ARMGADRAFT_1168927</name>
</gene>
<evidence type="ECO:0008006" key="5">
    <source>
        <dbReference type="Google" id="ProtNLM"/>
    </source>
</evidence>
<feature type="region of interest" description="Disordered" evidence="1">
    <location>
        <begin position="75"/>
        <end position="105"/>
    </location>
</feature>
<evidence type="ECO:0000256" key="2">
    <source>
        <dbReference type="SAM" id="Phobius"/>
    </source>
</evidence>
<reference evidence="4" key="1">
    <citation type="journal article" date="2017" name="Nat. Ecol. Evol.">
        <title>Genome expansion and lineage-specific genetic innovations in the forest pathogenic fungi Armillaria.</title>
        <authorList>
            <person name="Sipos G."/>
            <person name="Prasanna A.N."/>
            <person name="Walter M.C."/>
            <person name="O'Connor E."/>
            <person name="Balint B."/>
            <person name="Krizsan K."/>
            <person name="Kiss B."/>
            <person name="Hess J."/>
            <person name="Varga T."/>
            <person name="Slot J."/>
            <person name="Riley R."/>
            <person name="Boka B."/>
            <person name="Rigling D."/>
            <person name="Barry K."/>
            <person name="Lee J."/>
            <person name="Mihaltcheva S."/>
            <person name="LaButti K."/>
            <person name="Lipzen A."/>
            <person name="Waldron R."/>
            <person name="Moloney N.M."/>
            <person name="Sperisen C."/>
            <person name="Kredics L."/>
            <person name="Vagvoelgyi C."/>
            <person name="Patrignani A."/>
            <person name="Fitzpatrick D."/>
            <person name="Nagy I."/>
            <person name="Doyle S."/>
            <person name="Anderson J.B."/>
            <person name="Grigoriev I.V."/>
            <person name="Gueldener U."/>
            <person name="Muensterkoetter M."/>
            <person name="Nagy L.G."/>
        </authorList>
    </citation>
    <scope>NUCLEOTIDE SEQUENCE [LARGE SCALE GENOMIC DNA]</scope>
    <source>
        <strain evidence="4">Ar21-2</strain>
    </source>
</reference>
<keyword evidence="4" id="KW-1185">Reference proteome</keyword>
<evidence type="ECO:0000313" key="3">
    <source>
        <dbReference type="EMBL" id="PBK86690.1"/>
    </source>
</evidence>
<dbReference type="EMBL" id="KZ293682">
    <property type="protein sequence ID" value="PBK86690.1"/>
    <property type="molecule type" value="Genomic_DNA"/>
</dbReference>
<accession>A0A2H3CXY7</accession>
<evidence type="ECO:0000256" key="1">
    <source>
        <dbReference type="SAM" id="MobiDB-lite"/>
    </source>
</evidence>
<keyword evidence="2" id="KW-0472">Membrane</keyword>
<dbReference type="Proteomes" id="UP000217790">
    <property type="component" value="Unassembled WGS sequence"/>
</dbReference>
<proteinExistence type="predicted"/>
<dbReference type="AlphaFoldDB" id="A0A2H3CXY7"/>
<name>A0A2H3CXY7_ARMGA</name>
<dbReference type="InParanoid" id="A0A2H3CXY7"/>
<protein>
    <recommendedName>
        <fullName evidence="5">SAP domain-containing protein</fullName>
    </recommendedName>
</protein>
<organism evidence="3 4">
    <name type="scientific">Armillaria gallica</name>
    <name type="common">Bulbous honey fungus</name>
    <name type="synonym">Armillaria bulbosa</name>
    <dbReference type="NCBI Taxonomy" id="47427"/>
    <lineage>
        <taxon>Eukaryota</taxon>
        <taxon>Fungi</taxon>
        <taxon>Dikarya</taxon>
        <taxon>Basidiomycota</taxon>
        <taxon>Agaricomycotina</taxon>
        <taxon>Agaricomycetes</taxon>
        <taxon>Agaricomycetidae</taxon>
        <taxon>Agaricales</taxon>
        <taxon>Marasmiineae</taxon>
        <taxon>Physalacriaceae</taxon>
        <taxon>Armillaria</taxon>
    </lineage>
</organism>
<dbReference type="OrthoDB" id="3210866at2759"/>
<sequence>MLRLLPFFYSSGGIRIPSLGAGLGALGTFIALVLTAVLIIKLKLRKLDRDRAKEDAAHAVGLVVIGLTMDMTREPPSTSLTAPVPTAEEQPPSVTTTPEDEDKYPFPVGPDKDGNFGVEIIDLSLESNSSTDFMELCKQFNLAYSGTKPVQRERLITFSHGGMEKWRSSLLIPAWIAHKGIRSHGVTSGGVTKAKKPRKPTHLRARLLTANASRPANTSAVGLSVQRSKDTWSQAEIDEILPWCRRVRARIANAKLQVLRHTHLHERRADSISVGQLFNPSDLFENPLFADRVASIVEAWLAVVASSTGVAPTTSSPRPSISIDAASMGLTAHSVDIFDAVDRPDSPTMPSFEQLALDQATLPSSPPPQVMPAFSPPTNGHNIKTSDAVSSGSRQCTLQFADGTSLSVDQGAIPPTKPFQYASDITSLIASWDDGSPEWNPTSDYPIKIYGRPIPIRLWHDLYCLNNALPGEWKQLKHVWGLWRHFMKSYQALTPDRFWARFSHASGQRFSFSRISDILREEWKEADAELTQRAINEYGDRFANASKIANLYRKKKGMESQDED</sequence>
<keyword evidence="2" id="KW-1133">Transmembrane helix</keyword>
<keyword evidence="2" id="KW-0812">Transmembrane</keyword>
<evidence type="ECO:0000313" key="4">
    <source>
        <dbReference type="Proteomes" id="UP000217790"/>
    </source>
</evidence>